<organism evidence="3 4">
    <name type="scientific">Candidatus Roizmanbacteria bacterium CG11_big_fil_rev_8_21_14_0_20_36_8</name>
    <dbReference type="NCBI Taxonomy" id="1974856"/>
    <lineage>
        <taxon>Bacteria</taxon>
        <taxon>Candidatus Roizmaniibacteriota</taxon>
    </lineage>
</organism>
<feature type="transmembrane region" description="Helical" evidence="2">
    <location>
        <begin position="14"/>
        <end position="33"/>
    </location>
</feature>
<gene>
    <name evidence="3" type="ORF">COV58_03285</name>
</gene>
<reference evidence="3 4" key="1">
    <citation type="submission" date="2017-09" db="EMBL/GenBank/DDBJ databases">
        <title>Depth-based differentiation of microbial function through sediment-hosted aquifers and enrichment of novel symbionts in the deep terrestrial subsurface.</title>
        <authorList>
            <person name="Probst A.J."/>
            <person name="Ladd B."/>
            <person name="Jarett J.K."/>
            <person name="Geller-Mcgrath D.E."/>
            <person name="Sieber C.M."/>
            <person name="Emerson J.B."/>
            <person name="Anantharaman K."/>
            <person name="Thomas B.C."/>
            <person name="Malmstrom R."/>
            <person name="Stieglmeier M."/>
            <person name="Klingl A."/>
            <person name="Woyke T."/>
            <person name="Ryan C.M."/>
            <person name="Banfield J.F."/>
        </authorList>
    </citation>
    <scope>NUCLEOTIDE SEQUENCE [LARGE SCALE GENOMIC DNA]</scope>
    <source>
        <strain evidence="3">CG11_big_fil_rev_8_21_14_0_20_36_8</strain>
    </source>
</reference>
<sequence>MLNYSNMFLIIRRFWYLGLIIIVLLGIVFYSRFKSSDISSFNSYEIKKQTLHKSLSLTGEIMANERSILHFQTGGRLNWLGVKEGDMVKKYDGIASLDTRQLQKTLEKYLNIYSKQRQNFEQTNDDNDTLVIALSKDLRDRAERTLKNAQFDLENSVLDVELQAIAKEFSLLYTPIPGIVTRMSVTTPGTNISVSDTFEIVNPESLYFSVLADQTDVINITKGQKGKIVFDSFPDQEIDATVDSISFAPVQGESGTVYEVKLTFDKSSNPYLLGMTGDVEFVLSEIENVLAVPYEFVEDINDKTFVYVQKNNKSIKTEIVLGEEYQGLYQVLDGVKIGEIINEIKN</sequence>
<dbReference type="EMBL" id="PCVM01000076">
    <property type="protein sequence ID" value="PIQ73289.1"/>
    <property type="molecule type" value="Genomic_DNA"/>
</dbReference>
<dbReference type="Gene3D" id="2.40.420.20">
    <property type="match status" value="1"/>
</dbReference>
<dbReference type="NCBIfam" id="TIGR01730">
    <property type="entry name" value="RND_mfp"/>
    <property type="match status" value="1"/>
</dbReference>
<evidence type="ECO:0000313" key="4">
    <source>
        <dbReference type="Proteomes" id="UP000231056"/>
    </source>
</evidence>
<dbReference type="GO" id="GO:0015562">
    <property type="term" value="F:efflux transmembrane transporter activity"/>
    <property type="evidence" value="ECO:0007669"/>
    <property type="project" value="TreeGrafter"/>
</dbReference>
<keyword evidence="2" id="KW-0472">Membrane</keyword>
<name>A0A2M6ITN7_9BACT</name>
<dbReference type="AlphaFoldDB" id="A0A2M6ITN7"/>
<comment type="caution">
    <text evidence="3">The sequence shown here is derived from an EMBL/GenBank/DDBJ whole genome shotgun (WGS) entry which is preliminary data.</text>
</comment>
<protein>
    <submittedName>
        <fullName evidence="3">Uncharacterized protein</fullName>
    </submittedName>
</protein>
<comment type="similarity">
    <text evidence="1">Belongs to the membrane fusion protein (MFP) (TC 8.A.1) family.</text>
</comment>
<evidence type="ECO:0000256" key="2">
    <source>
        <dbReference type="SAM" id="Phobius"/>
    </source>
</evidence>
<proteinExistence type="inferred from homology"/>
<evidence type="ECO:0000256" key="1">
    <source>
        <dbReference type="ARBA" id="ARBA00009477"/>
    </source>
</evidence>
<dbReference type="SUPFAM" id="SSF111369">
    <property type="entry name" value="HlyD-like secretion proteins"/>
    <property type="match status" value="1"/>
</dbReference>
<dbReference type="PANTHER" id="PTHR30469">
    <property type="entry name" value="MULTIDRUG RESISTANCE PROTEIN MDTA"/>
    <property type="match status" value="1"/>
</dbReference>
<dbReference type="GO" id="GO:1990281">
    <property type="term" value="C:efflux pump complex"/>
    <property type="evidence" value="ECO:0007669"/>
    <property type="project" value="TreeGrafter"/>
</dbReference>
<dbReference type="InterPro" id="IPR006143">
    <property type="entry name" value="RND_pump_MFP"/>
</dbReference>
<dbReference type="PANTHER" id="PTHR30469:SF33">
    <property type="entry name" value="SLR1207 PROTEIN"/>
    <property type="match status" value="1"/>
</dbReference>
<evidence type="ECO:0000313" key="3">
    <source>
        <dbReference type="EMBL" id="PIQ73289.1"/>
    </source>
</evidence>
<dbReference type="Proteomes" id="UP000231056">
    <property type="component" value="Unassembled WGS sequence"/>
</dbReference>
<dbReference type="Gene3D" id="2.40.50.100">
    <property type="match status" value="1"/>
</dbReference>
<keyword evidence="2" id="KW-0812">Transmembrane</keyword>
<accession>A0A2M6ITN7</accession>
<dbReference type="Gene3D" id="2.40.30.170">
    <property type="match status" value="1"/>
</dbReference>
<keyword evidence="2" id="KW-1133">Transmembrane helix</keyword>